<dbReference type="GO" id="GO:0016669">
    <property type="term" value="F:oxidoreductase activity, acting on a sulfur group of donors, cytochrome as acceptor"/>
    <property type="evidence" value="ECO:0007669"/>
    <property type="project" value="InterPro"/>
</dbReference>
<evidence type="ECO:0000256" key="17">
    <source>
        <dbReference type="PIRSR" id="PIRSR038455-3"/>
    </source>
</evidence>
<evidence type="ECO:0000256" key="16">
    <source>
        <dbReference type="PIRSR" id="PIRSR038455-2"/>
    </source>
</evidence>
<evidence type="ECO:0000256" key="1">
    <source>
        <dbReference type="ARBA" id="ARBA00004418"/>
    </source>
</evidence>
<organism evidence="19 20">
    <name type="scientific">Marinibactrum halimedae</name>
    <dbReference type="NCBI Taxonomy" id="1444977"/>
    <lineage>
        <taxon>Bacteria</taxon>
        <taxon>Pseudomonadati</taxon>
        <taxon>Pseudomonadota</taxon>
        <taxon>Gammaproteobacteria</taxon>
        <taxon>Cellvibrionales</taxon>
        <taxon>Cellvibrionaceae</taxon>
        <taxon>Marinibactrum</taxon>
    </lineage>
</organism>
<feature type="binding site" description="covalent" evidence="16">
    <location>
        <position position="189"/>
    </location>
    <ligand>
        <name>heme c</name>
        <dbReference type="ChEBI" id="CHEBI:61717"/>
        <label>2</label>
    </ligand>
</feature>
<gene>
    <name evidence="19" type="ORF">GCM10007877_38080</name>
</gene>
<feature type="binding site" evidence="16">
    <location>
        <position position="230"/>
    </location>
    <ligand>
        <name>substrate</name>
    </ligand>
</feature>
<dbReference type="AlphaFoldDB" id="A0AA37T9R9"/>
<keyword evidence="7" id="KW-0732">Signal</keyword>
<keyword evidence="9 14" id="KW-0249">Electron transport</keyword>
<dbReference type="GO" id="GO:0016740">
    <property type="term" value="F:transferase activity"/>
    <property type="evidence" value="ECO:0007669"/>
    <property type="project" value="UniProtKB-KW"/>
</dbReference>
<evidence type="ECO:0000256" key="6">
    <source>
        <dbReference type="ARBA" id="ARBA00022723"/>
    </source>
</evidence>
<proteinExistence type="inferred from homology"/>
<feature type="binding site" description="axial binding residue" evidence="17">
    <location>
        <position position="234"/>
    </location>
    <ligand>
        <name>heme c</name>
        <dbReference type="ChEBI" id="CHEBI:61717"/>
        <label>2</label>
    </ligand>
    <ligandPart>
        <name>Fe</name>
        <dbReference type="ChEBI" id="CHEBI:18248"/>
    </ligandPart>
</feature>
<keyword evidence="4 14" id="KW-0349">Heme</keyword>
<evidence type="ECO:0000259" key="18">
    <source>
        <dbReference type="Pfam" id="PF21342"/>
    </source>
</evidence>
<dbReference type="SUPFAM" id="SSF46626">
    <property type="entry name" value="Cytochrome c"/>
    <property type="match status" value="2"/>
</dbReference>
<name>A0AA37T9R9_9GAMM</name>
<dbReference type="GO" id="GO:0070069">
    <property type="term" value="C:cytochrome complex"/>
    <property type="evidence" value="ECO:0007669"/>
    <property type="project" value="InterPro"/>
</dbReference>
<keyword evidence="5 14" id="KW-0808">Transferase</keyword>
<evidence type="ECO:0000256" key="13">
    <source>
        <dbReference type="ARBA" id="ARBA00048423"/>
    </source>
</evidence>
<evidence type="ECO:0000256" key="4">
    <source>
        <dbReference type="ARBA" id="ARBA00022617"/>
    </source>
</evidence>
<accession>A0AA37T9R9</accession>
<keyword evidence="6 14" id="KW-0479">Metal-binding</keyword>
<keyword evidence="20" id="KW-1185">Reference proteome</keyword>
<comment type="subcellular location">
    <subcellularLocation>
        <location evidence="1 14">Periplasm</location>
    </subcellularLocation>
</comment>
<comment type="similarity">
    <text evidence="11 14">Belongs to the SoxA family.</text>
</comment>
<feature type="active site" description="Cysteine persulfide intermediate" evidence="15">
    <location>
        <position position="234"/>
    </location>
</feature>
<keyword evidence="10 14" id="KW-0408">Iron</keyword>
<dbReference type="PIRSF" id="PIRSF038455">
    <property type="entry name" value="SoxA"/>
    <property type="match status" value="1"/>
</dbReference>
<protein>
    <recommendedName>
        <fullName evidence="14">SoxAX cytochrome complex subunit A</fullName>
        <ecNumber evidence="14">2.8.5.2</ecNumber>
    </recommendedName>
    <alternativeName>
        <fullName evidence="14">Protein SoxA</fullName>
    </alternativeName>
    <alternativeName>
        <fullName evidence="14">Sulfur oxidizing protein A</fullName>
    </alternativeName>
    <alternativeName>
        <fullName evidence="14">Thiosulfate-oxidizing multienzyme system protein SoxA</fullName>
    </alternativeName>
</protein>
<evidence type="ECO:0000256" key="11">
    <source>
        <dbReference type="ARBA" id="ARBA00025746"/>
    </source>
</evidence>
<comment type="catalytic activity">
    <reaction evidence="13 14">
        <text>S-sulfanyl-L-cysteinyl-[SoxY protein] + thiosulfate + 2 Fe(III)-[cytochrome c] = S-(2-sulfodisulfanyl)-L-cysteinyl-[SoxY protein] + 2 Fe(II)-[cytochrome c] + 2 H(+)</text>
        <dbReference type="Rhea" id="RHEA:51224"/>
        <dbReference type="Rhea" id="RHEA-COMP:10350"/>
        <dbReference type="Rhea" id="RHEA-COMP:14399"/>
        <dbReference type="Rhea" id="RHEA-COMP:14689"/>
        <dbReference type="Rhea" id="RHEA-COMP:14690"/>
        <dbReference type="ChEBI" id="CHEBI:15378"/>
        <dbReference type="ChEBI" id="CHEBI:29033"/>
        <dbReference type="ChEBI" id="CHEBI:29034"/>
        <dbReference type="ChEBI" id="CHEBI:33542"/>
        <dbReference type="ChEBI" id="CHEBI:61963"/>
        <dbReference type="ChEBI" id="CHEBI:140664"/>
        <dbReference type="EC" id="2.8.5.2"/>
    </reaction>
</comment>
<comment type="catalytic activity">
    <reaction evidence="12 14">
        <text>L-cysteinyl-[SoxY protein] + thiosulfate + 2 Fe(III)-[cytochrome c] = S-sulfosulfanyl-L-cysteinyl-[SoxY protein] + 2 Fe(II)-[cytochrome c] + 2 H(+)</text>
        <dbReference type="Rhea" id="RHEA:56720"/>
        <dbReference type="Rhea" id="RHEA-COMP:10350"/>
        <dbReference type="Rhea" id="RHEA-COMP:14328"/>
        <dbReference type="Rhea" id="RHEA-COMP:14399"/>
        <dbReference type="Rhea" id="RHEA-COMP:14691"/>
        <dbReference type="ChEBI" id="CHEBI:15378"/>
        <dbReference type="ChEBI" id="CHEBI:29033"/>
        <dbReference type="ChEBI" id="CHEBI:29034"/>
        <dbReference type="ChEBI" id="CHEBI:29950"/>
        <dbReference type="ChEBI" id="CHEBI:33542"/>
        <dbReference type="ChEBI" id="CHEBI:139321"/>
        <dbReference type="EC" id="2.8.5.2"/>
    </reaction>
</comment>
<dbReference type="Gene3D" id="1.10.760.10">
    <property type="entry name" value="Cytochrome c-like domain"/>
    <property type="match status" value="2"/>
</dbReference>
<dbReference type="InterPro" id="IPR036909">
    <property type="entry name" value="Cyt_c-like_dom_sf"/>
</dbReference>
<evidence type="ECO:0000256" key="9">
    <source>
        <dbReference type="ARBA" id="ARBA00022982"/>
    </source>
</evidence>
<evidence type="ECO:0000256" key="2">
    <source>
        <dbReference type="ARBA" id="ARBA00011530"/>
    </source>
</evidence>
<keyword evidence="3 14" id="KW-0813">Transport</keyword>
<dbReference type="InterPro" id="IPR009056">
    <property type="entry name" value="Cyt_c-like_dom"/>
</dbReference>
<evidence type="ECO:0000313" key="20">
    <source>
        <dbReference type="Proteomes" id="UP001156870"/>
    </source>
</evidence>
<feature type="domain" description="Cytochrome c" evidence="18">
    <location>
        <begin position="73"/>
        <end position="159"/>
    </location>
</feature>
<dbReference type="GO" id="GO:0020037">
    <property type="term" value="F:heme binding"/>
    <property type="evidence" value="ECO:0007669"/>
    <property type="project" value="InterPro"/>
</dbReference>
<evidence type="ECO:0000313" key="19">
    <source>
        <dbReference type="EMBL" id="GLS28089.1"/>
    </source>
</evidence>
<dbReference type="GO" id="GO:0046872">
    <property type="term" value="F:metal ion binding"/>
    <property type="evidence" value="ECO:0007669"/>
    <property type="project" value="UniProtKB-KW"/>
</dbReference>
<dbReference type="RefSeq" id="WP_232595552.1">
    <property type="nucleotide sequence ID" value="NZ_BSPD01000101.1"/>
</dbReference>
<dbReference type="EMBL" id="BSPD01000101">
    <property type="protein sequence ID" value="GLS28089.1"/>
    <property type="molecule type" value="Genomic_DNA"/>
</dbReference>
<evidence type="ECO:0000256" key="5">
    <source>
        <dbReference type="ARBA" id="ARBA00022679"/>
    </source>
</evidence>
<dbReference type="NCBIfam" id="TIGR04484">
    <property type="entry name" value="thiosulf_SoxA"/>
    <property type="match status" value="1"/>
</dbReference>
<keyword evidence="8 14" id="KW-0574">Periplasm</keyword>
<feature type="binding site" description="axial binding residue" evidence="17">
    <location>
        <position position="193"/>
    </location>
    <ligand>
        <name>heme c</name>
        <dbReference type="ChEBI" id="CHEBI:61717"/>
        <label>2</label>
    </ligand>
    <ligandPart>
        <name>Fe</name>
        <dbReference type="ChEBI" id="CHEBI:18248"/>
    </ligandPart>
</feature>
<dbReference type="InterPro" id="IPR025710">
    <property type="entry name" value="SoxA"/>
</dbReference>
<sequence>MNTGYILHSSCWLITYAFILISINTNANETAERTLNERTLNKERSGFYFQSNNTQALQNDSFANPGLLWVDSGQQWFSKRPDNITPACQHCHNQDKKPLVGAATLYPQYDSTTKKLMNIEQRINRCRTQYQHQPPFPYESNELLSLTAYVSNLSKGMPFNVNITDNEKPFFERGRDFFYQRRGQMNLACHHCHEWNAGKKLRGDTLSQGHSNGYPIYRLEWQTLGSLHRRLRFCNTGVRAETYPLGSEEYVNLELFLAWRANQLLIETPAVRR</sequence>
<dbReference type="Pfam" id="PF21342">
    <property type="entry name" value="SoxA-TsdA_cyt-c"/>
    <property type="match status" value="1"/>
</dbReference>
<feature type="binding site" description="covalent" evidence="16">
    <location>
        <position position="91"/>
    </location>
    <ligand>
        <name>heme c</name>
        <dbReference type="ChEBI" id="CHEBI:61717"/>
        <label>1</label>
    </ligand>
</feature>
<dbReference type="EC" id="2.8.5.2" evidence="14"/>
<evidence type="ECO:0000256" key="15">
    <source>
        <dbReference type="PIRSR" id="PIRSR038455-1"/>
    </source>
</evidence>
<feature type="binding site" description="covalent" evidence="16">
    <location>
        <position position="88"/>
    </location>
    <ligand>
        <name>heme c</name>
        <dbReference type="ChEBI" id="CHEBI:61717"/>
        <label>1</label>
    </ligand>
</feature>
<evidence type="ECO:0000256" key="8">
    <source>
        <dbReference type="ARBA" id="ARBA00022764"/>
    </source>
</evidence>
<comment type="cofactor">
    <cofactor evidence="16">
        <name>heme</name>
        <dbReference type="ChEBI" id="CHEBI:30413"/>
    </cofactor>
    <text evidence="16">Binds 2 heme groups per subunit.</text>
</comment>
<reference evidence="19 20" key="1">
    <citation type="journal article" date="2014" name="Int. J. Syst. Evol. Microbiol.">
        <title>Complete genome sequence of Corynebacterium casei LMG S-19264T (=DSM 44701T), isolated from a smear-ripened cheese.</title>
        <authorList>
            <consortium name="US DOE Joint Genome Institute (JGI-PGF)"/>
            <person name="Walter F."/>
            <person name="Albersmeier A."/>
            <person name="Kalinowski J."/>
            <person name="Ruckert C."/>
        </authorList>
    </citation>
    <scope>NUCLEOTIDE SEQUENCE [LARGE SCALE GENOMIC DNA]</scope>
    <source>
        <strain evidence="19 20">NBRC 110095</strain>
    </source>
</reference>
<dbReference type="GO" id="GO:0042597">
    <property type="term" value="C:periplasmic space"/>
    <property type="evidence" value="ECO:0007669"/>
    <property type="project" value="UniProtKB-SubCell"/>
</dbReference>
<dbReference type="Proteomes" id="UP001156870">
    <property type="component" value="Unassembled WGS sequence"/>
</dbReference>
<evidence type="ECO:0000256" key="7">
    <source>
        <dbReference type="ARBA" id="ARBA00022729"/>
    </source>
</evidence>
<comment type="subunit">
    <text evidence="2 14">Heterodimer of SoxA and SoxX.</text>
</comment>
<feature type="binding site" description="axial binding residue" evidence="17">
    <location>
        <position position="92"/>
    </location>
    <ligand>
        <name>heme c</name>
        <dbReference type="ChEBI" id="CHEBI:61717"/>
        <label>1</label>
    </ligand>
    <ligandPart>
        <name>Fe</name>
        <dbReference type="ChEBI" id="CHEBI:18248"/>
    </ligandPart>
</feature>
<evidence type="ECO:0000256" key="10">
    <source>
        <dbReference type="ARBA" id="ARBA00023004"/>
    </source>
</evidence>
<feature type="binding site" description="axial binding residue" evidence="17">
    <location>
        <position position="126"/>
    </location>
    <ligand>
        <name>heme c</name>
        <dbReference type="ChEBI" id="CHEBI:61717"/>
        <label>1</label>
    </ligand>
    <ligandPart>
        <name>Fe</name>
        <dbReference type="ChEBI" id="CHEBI:18248"/>
    </ligandPart>
</feature>
<dbReference type="GO" id="GO:0009055">
    <property type="term" value="F:electron transfer activity"/>
    <property type="evidence" value="ECO:0007669"/>
    <property type="project" value="InterPro"/>
</dbReference>
<dbReference type="GO" id="GO:0019417">
    <property type="term" value="P:sulfur oxidation"/>
    <property type="evidence" value="ECO:0007669"/>
    <property type="project" value="InterPro"/>
</dbReference>
<comment type="caution">
    <text evidence="19">The sequence shown here is derived from an EMBL/GenBank/DDBJ whole genome shotgun (WGS) entry which is preliminary data.</text>
</comment>
<evidence type="ECO:0000256" key="12">
    <source>
        <dbReference type="ARBA" id="ARBA00048077"/>
    </source>
</evidence>
<evidence type="ECO:0000256" key="3">
    <source>
        <dbReference type="ARBA" id="ARBA00022448"/>
    </source>
</evidence>
<evidence type="ECO:0000256" key="14">
    <source>
        <dbReference type="PIRNR" id="PIRNR038455"/>
    </source>
</evidence>
<feature type="binding site" description="covalent" evidence="16">
    <location>
        <position position="192"/>
    </location>
    <ligand>
        <name>heme c</name>
        <dbReference type="ChEBI" id="CHEBI:61717"/>
        <label>2</label>
    </ligand>
</feature>